<evidence type="ECO:0000256" key="2">
    <source>
        <dbReference type="ARBA" id="ARBA00005995"/>
    </source>
</evidence>
<name>A0A848KU75_9ACTN</name>
<proteinExistence type="inferred from homology"/>
<evidence type="ECO:0000256" key="1">
    <source>
        <dbReference type="ARBA" id="ARBA00001974"/>
    </source>
</evidence>
<dbReference type="EMBL" id="JABBNB010000012">
    <property type="protein sequence ID" value="NMO02246.1"/>
    <property type="molecule type" value="Genomic_DNA"/>
</dbReference>
<organism evidence="6 7">
    <name type="scientific">Gordonia asplenii</name>
    <dbReference type="NCBI Taxonomy" id="2725283"/>
    <lineage>
        <taxon>Bacteria</taxon>
        <taxon>Bacillati</taxon>
        <taxon>Actinomycetota</taxon>
        <taxon>Actinomycetes</taxon>
        <taxon>Mycobacteriales</taxon>
        <taxon>Gordoniaceae</taxon>
        <taxon>Gordonia</taxon>
    </lineage>
</organism>
<evidence type="ECO:0000313" key="6">
    <source>
        <dbReference type="EMBL" id="NMO02246.1"/>
    </source>
</evidence>
<dbReference type="GO" id="GO:0016491">
    <property type="term" value="F:oxidoreductase activity"/>
    <property type="evidence" value="ECO:0007669"/>
    <property type="project" value="UniProtKB-KW"/>
</dbReference>
<dbReference type="PANTHER" id="PTHR43563">
    <property type="entry name" value="AMINE OXIDASE"/>
    <property type="match status" value="1"/>
</dbReference>
<comment type="caution">
    <text evidence="6">The sequence shown here is derived from an EMBL/GenBank/DDBJ whole genome shotgun (WGS) entry which is preliminary data.</text>
</comment>
<protein>
    <submittedName>
        <fullName evidence="6">FAD-dependent oxidoreductase</fullName>
    </submittedName>
</protein>
<sequence>MSTHNFDYDTIVIGGGFAGVSAVRDLADQGYHVLLLEARNRLGGRTWSETKKVGDFEGVVEHGGQWIWSDRQINMVAEVARYGITVEHSPFPDYFPTLAHGEHNPGPLPVPLEEIYDFEKAYFRIMTDVHRITRGVPLDKQNLSDLDIPWGEYLDNLGVGPKTRAFFSFIGANNAARYPDETSALPLLAFVAGLDHSLLRTWGVVDEYLKEGTGALVNAMADDSGADIRYETPVARVEQNDDGVTVTTRAGDSFTAKTAVIATPLVCWSDIVFSPVLSPVKTAMSAERHVSYPIKFWAQVKGAPKPVATIADADSSNGAFIAFTQHDLGDDGQVIVGFFIDHPDRPSFGTDFAGVEQFIQTLYPGAELVAFDLHRWVTDEWSGNGGYVAFQPGRISQTHSELGRPEGKLFFATSDIATSFNGWIEGAVDSGKKAAVDAARQMTRDAIEVAVRAHASSAGAPVSAAR</sequence>
<evidence type="ECO:0000259" key="5">
    <source>
        <dbReference type="Pfam" id="PF01593"/>
    </source>
</evidence>
<evidence type="ECO:0000313" key="7">
    <source>
        <dbReference type="Proteomes" id="UP000550729"/>
    </source>
</evidence>
<dbReference type="PRINTS" id="PR00757">
    <property type="entry name" value="AMINEOXDASEF"/>
</dbReference>
<dbReference type="Pfam" id="PF01593">
    <property type="entry name" value="Amino_oxidase"/>
    <property type="match status" value="1"/>
</dbReference>
<dbReference type="PANTHER" id="PTHR43563:SF1">
    <property type="entry name" value="AMINE OXIDASE [FLAVIN-CONTAINING] B"/>
    <property type="match status" value="1"/>
</dbReference>
<dbReference type="InterPro" id="IPR001613">
    <property type="entry name" value="Flavin_amine_oxidase"/>
</dbReference>
<feature type="binding site" evidence="4">
    <location>
        <begin position="37"/>
        <end position="38"/>
    </location>
    <ligand>
        <name>FAD</name>
        <dbReference type="ChEBI" id="CHEBI:57692"/>
    </ligand>
</feature>
<dbReference type="SUPFAM" id="SSF51905">
    <property type="entry name" value="FAD/NAD(P)-binding domain"/>
    <property type="match status" value="1"/>
</dbReference>
<dbReference type="InterPro" id="IPR050703">
    <property type="entry name" value="Flavin_MAO"/>
</dbReference>
<dbReference type="Gene3D" id="3.50.50.60">
    <property type="entry name" value="FAD/NAD(P)-binding domain"/>
    <property type="match status" value="2"/>
</dbReference>
<dbReference type="AlphaFoldDB" id="A0A848KU75"/>
<keyword evidence="3" id="KW-0560">Oxidoreductase</keyword>
<dbReference type="Gene3D" id="3.90.660.10">
    <property type="match status" value="2"/>
</dbReference>
<comment type="cofactor">
    <cofactor evidence="1">
        <name>FAD</name>
        <dbReference type="ChEBI" id="CHEBI:57692"/>
    </cofactor>
</comment>
<feature type="binding site" evidence="4">
    <location>
        <position position="338"/>
    </location>
    <ligand>
        <name>substrate</name>
    </ligand>
</feature>
<feature type="domain" description="Amine oxidase" evidence="5">
    <location>
        <begin position="17"/>
        <end position="437"/>
    </location>
</feature>
<evidence type="ECO:0000256" key="3">
    <source>
        <dbReference type="ARBA" id="ARBA00023002"/>
    </source>
</evidence>
<accession>A0A848KU75</accession>
<comment type="similarity">
    <text evidence="2">Belongs to the flavin monoamine oxidase family.</text>
</comment>
<reference evidence="6 7" key="1">
    <citation type="submission" date="2020-04" db="EMBL/GenBank/DDBJ databases">
        <title>Gordonia sp. nov. TBRC 11910.</title>
        <authorList>
            <person name="Suriyachadkun C."/>
        </authorList>
    </citation>
    <scope>NUCLEOTIDE SEQUENCE [LARGE SCALE GENOMIC DNA]</scope>
    <source>
        <strain evidence="6 7">TBRC 11910</strain>
    </source>
</reference>
<gene>
    <name evidence="6" type="ORF">HH308_13590</name>
</gene>
<dbReference type="RefSeq" id="WP_170194747.1">
    <property type="nucleotide sequence ID" value="NZ_JABBNB010000012.1"/>
</dbReference>
<dbReference type="InterPro" id="IPR036188">
    <property type="entry name" value="FAD/NAD-bd_sf"/>
</dbReference>
<feature type="binding site" evidence="4">
    <location>
        <position position="234"/>
    </location>
    <ligand>
        <name>FAD</name>
        <dbReference type="ChEBI" id="CHEBI:57692"/>
    </ligand>
</feature>
<dbReference type="Proteomes" id="UP000550729">
    <property type="component" value="Unassembled WGS sequence"/>
</dbReference>
<evidence type="ECO:0000256" key="4">
    <source>
        <dbReference type="PIRSR" id="PIRSR601613-1"/>
    </source>
</evidence>
<dbReference type="InterPro" id="IPR002937">
    <property type="entry name" value="Amino_oxidase"/>
</dbReference>
<keyword evidence="7" id="KW-1185">Reference proteome</keyword>